<dbReference type="AlphaFoldDB" id="A0AAN5IE18"/>
<evidence type="ECO:0000313" key="3">
    <source>
        <dbReference type="Proteomes" id="UP001328107"/>
    </source>
</evidence>
<evidence type="ECO:0000313" key="2">
    <source>
        <dbReference type="EMBL" id="GMR60615.1"/>
    </source>
</evidence>
<feature type="region of interest" description="Disordered" evidence="1">
    <location>
        <begin position="237"/>
        <end position="258"/>
    </location>
</feature>
<organism evidence="2 3">
    <name type="scientific">Pristionchus mayeri</name>
    <dbReference type="NCBI Taxonomy" id="1317129"/>
    <lineage>
        <taxon>Eukaryota</taxon>
        <taxon>Metazoa</taxon>
        <taxon>Ecdysozoa</taxon>
        <taxon>Nematoda</taxon>
        <taxon>Chromadorea</taxon>
        <taxon>Rhabditida</taxon>
        <taxon>Rhabditina</taxon>
        <taxon>Diplogasteromorpha</taxon>
        <taxon>Diplogasteroidea</taxon>
        <taxon>Neodiplogasteridae</taxon>
        <taxon>Pristionchus</taxon>
    </lineage>
</organism>
<accession>A0AAN5IE18</accession>
<dbReference type="Proteomes" id="UP001328107">
    <property type="component" value="Unassembled WGS sequence"/>
</dbReference>
<evidence type="ECO:0000256" key="1">
    <source>
        <dbReference type="SAM" id="MobiDB-lite"/>
    </source>
</evidence>
<name>A0AAN5IE18_9BILA</name>
<reference evidence="3" key="1">
    <citation type="submission" date="2022-10" db="EMBL/GenBank/DDBJ databases">
        <title>Genome assembly of Pristionchus species.</title>
        <authorList>
            <person name="Yoshida K."/>
            <person name="Sommer R.J."/>
        </authorList>
    </citation>
    <scope>NUCLEOTIDE SEQUENCE [LARGE SCALE GENOMIC DNA]</scope>
    <source>
        <strain evidence="3">RS5460</strain>
    </source>
</reference>
<keyword evidence="3" id="KW-1185">Reference proteome</keyword>
<gene>
    <name evidence="2" type="ORF">PMAYCL1PPCAC_30810</name>
</gene>
<proteinExistence type="predicted"/>
<sequence>IFYSVQMNRLGGIQIQEHPSGADTASEDSLKTPGLRRGLADLGDANTNRTVEMNKTACSARSTNAFTPRNRNNLAPIRTQTSRKPNVFVLEDTASPEKDTAGEHTEMEDEEVDTCATLSFGDRSVFFKSMRNDTTILTGEKFEEGADEEEMEDDNDEGGVERYFKLIYNVAENADEMWNDMEVEVHDSDTEIETCEFVDLKHEERLLLLDEIKERCRLTDIRLVDSDEILALQRKWREEEELDEEDSSFEVDENDQSI</sequence>
<dbReference type="EMBL" id="BTRK01000006">
    <property type="protein sequence ID" value="GMR60615.1"/>
    <property type="molecule type" value="Genomic_DNA"/>
</dbReference>
<protein>
    <submittedName>
        <fullName evidence="2">Uncharacterized protein</fullName>
    </submittedName>
</protein>
<comment type="caution">
    <text evidence="2">The sequence shown here is derived from an EMBL/GenBank/DDBJ whole genome shotgun (WGS) entry which is preliminary data.</text>
</comment>
<feature type="non-terminal residue" evidence="2">
    <location>
        <position position="1"/>
    </location>
</feature>
<feature type="compositionally biased region" description="Acidic residues" evidence="1">
    <location>
        <begin position="239"/>
        <end position="258"/>
    </location>
</feature>
<feature type="region of interest" description="Disordered" evidence="1">
    <location>
        <begin position="14"/>
        <end position="34"/>
    </location>
</feature>